<comment type="caution">
    <text evidence="2">The sequence shown here is derived from an EMBL/GenBank/DDBJ whole genome shotgun (WGS) entry which is preliminary data.</text>
</comment>
<accession>A0AAV9L9L4</accession>
<dbReference type="EMBL" id="JAWPEI010000007">
    <property type="protein sequence ID" value="KAK4722069.1"/>
    <property type="molecule type" value="Genomic_DNA"/>
</dbReference>
<sequence length="454" mass="52451">MKELHYIPEADGLSYEDLCIHPNLNLPDGFKVPKFDTFGGTGNPLAHLRAYCDQLVGVGRNEALLMRLFSRSLSGEALEWFTSHEIKQWSSWNALAKDFVERFAYNVEIVPDRYSLERIRRKSIESYREYAYRWRKEAARVRPPMTEKEIVEVFIRIQEPEYYDKIMLLIGAKFAEIVKVGEAIEEGIKTGKISRFATLTESSRLLKKKREDVSSISYDGKRHFKKSLPYKSYPRAPQNSYPAYYTQSGYQTPQPSYQISPPIYQTPPPHYQNTHPYYQNPSVDCSNIQSNYQNPPLHYQNTPPSYRAPQYPTFQTQVPNHQNPLNYRQIPSHPGNNYHPSRPNFEKKLSRVFTPLAESRTQLFERLKPDGLIQTVDPKNINVNSKLYRPDLHCAYHSGGAGHITEDCINLKHKIQDLIDQKVVTLQTATPNVNSNPMPNHGGITINMVEIEEN</sequence>
<protein>
    <recommendedName>
        <fullName evidence="1">Retrotransposon gag domain-containing protein</fullName>
    </recommendedName>
</protein>
<dbReference type="Proteomes" id="UP001311915">
    <property type="component" value="Unassembled WGS sequence"/>
</dbReference>
<evidence type="ECO:0000259" key="1">
    <source>
        <dbReference type="Pfam" id="PF03732"/>
    </source>
</evidence>
<proteinExistence type="predicted"/>
<organism evidence="2 3">
    <name type="scientific">Solanum pinnatisectum</name>
    <name type="common">tansyleaf nightshade</name>
    <dbReference type="NCBI Taxonomy" id="50273"/>
    <lineage>
        <taxon>Eukaryota</taxon>
        <taxon>Viridiplantae</taxon>
        <taxon>Streptophyta</taxon>
        <taxon>Embryophyta</taxon>
        <taxon>Tracheophyta</taxon>
        <taxon>Spermatophyta</taxon>
        <taxon>Magnoliopsida</taxon>
        <taxon>eudicotyledons</taxon>
        <taxon>Gunneridae</taxon>
        <taxon>Pentapetalae</taxon>
        <taxon>asterids</taxon>
        <taxon>lamiids</taxon>
        <taxon>Solanales</taxon>
        <taxon>Solanaceae</taxon>
        <taxon>Solanoideae</taxon>
        <taxon>Solaneae</taxon>
        <taxon>Solanum</taxon>
    </lineage>
</organism>
<feature type="domain" description="Retrotransposon gag" evidence="1">
    <location>
        <begin position="67"/>
        <end position="156"/>
    </location>
</feature>
<dbReference type="InterPro" id="IPR005162">
    <property type="entry name" value="Retrotrans_gag_dom"/>
</dbReference>
<keyword evidence="3" id="KW-1185">Reference proteome</keyword>
<dbReference type="Pfam" id="PF03732">
    <property type="entry name" value="Retrotrans_gag"/>
    <property type="match status" value="1"/>
</dbReference>
<evidence type="ECO:0000313" key="3">
    <source>
        <dbReference type="Proteomes" id="UP001311915"/>
    </source>
</evidence>
<name>A0AAV9L9L4_9SOLN</name>
<dbReference type="AlphaFoldDB" id="A0AAV9L9L4"/>
<dbReference type="PANTHER" id="PTHR33223">
    <property type="entry name" value="CCHC-TYPE DOMAIN-CONTAINING PROTEIN"/>
    <property type="match status" value="1"/>
</dbReference>
<gene>
    <name evidence="2" type="ORF">R3W88_012302</name>
</gene>
<evidence type="ECO:0000313" key="2">
    <source>
        <dbReference type="EMBL" id="KAK4722069.1"/>
    </source>
</evidence>
<reference evidence="2 3" key="1">
    <citation type="submission" date="2023-10" db="EMBL/GenBank/DDBJ databases">
        <title>Genome-Wide Identification Analysis in wild type Solanum Pinnatisectum Reveals Some Genes Defensing Phytophthora Infestans.</title>
        <authorList>
            <person name="Sun C."/>
        </authorList>
    </citation>
    <scope>NUCLEOTIDE SEQUENCE [LARGE SCALE GENOMIC DNA]</scope>
    <source>
        <strain evidence="2">LQN</strain>
        <tissue evidence="2">Leaf</tissue>
    </source>
</reference>
<dbReference type="PANTHER" id="PTHR33223:SF8">
    <property type="entry name" value="OS04G0172440 PROTEIN"/>
    <property type="match status" value="1"/>
</dbReference>